<keyword evidence="10" id="KW-0732">Signal</keyword>
<dbReference type="Pfam" id="PF00067">
    <property type="entry name" value="p450"/>
    <property type="match status" value="1"/>
</dbReference>
<evidence type="ECO:0000256" key="2">
    <source>
        <dbReference type="ARBA" id="ARBA00010617"/>
    </source>
</evidence>
<evidence type="ECO:0000256" key="5">
    <source>
        <dbReference type="ARBA" id="ARBA00023002"/>
    </source>
</evidence>
<dbReference type="InterPro" id="IPR002401">
    <property type="entry name" value="Cyt_P450_E_grp-I"/>
</dbReference>
<accession>A0A8S1IWZ0</accession>
<keyword evidence="12" id="KW-1185">Reference proteome</keyword>
<keyword evidence="4 8" id="KW-0479">Metal-binding</keyword>
<proteinExistence type="inferred from homology"/>
<sequence length="516" mass="57732">MELWAAACLACLAALCFALCQIVLSIAAGRWKLRHLPGAPTHLFFGSLDIWPRKAIEAGRKWRSEHGDVVKFFLGARPMVMLHDPDHVGQVLKTLSAFPGRFLATNVEGKIPSMLAVEGPLWKFLRNSTAPIFFKSKLARFTSVVEKCAGAMVRQMGVDGGAGKSVEVLEAFRLMTLDIIGTVAFGVEINAIKDDTGEFGRVLRDFLQAARTMVSRGGMPFMVMRALGSMGLQLPPLVVQRLPIAQPLKRCAQLINLTITSIVKSRRKEPAMEDKAKRDFITLMIEARERESGRALNDLEIMYNSRLFLIAGHETTAGTLAIFLYHVTRHPEVQKKILEEVDRLNDGSPLAYESLEKYQYMEMALNESMRMLSVVPMLSRMAKRDFHLGGTVLIPNGTAVIVPVHLLHHDAKLWGDPENFRPERFDPNSDECRQRNPHAFVPFGGGPRVCIGLKFAVMEMLLVLIMLYRQYTFSLDISRTSVPLKYTSSLTIEPMDGIHLHVHKRENGRDVGVKAT</sequence>
<keyword evidence="3 8" id="KW-0349">Heme</keyword>
<feature type="signal peptide" evidence="10">
    <location>
        <begin position="1"/>
        <end position="18"/>
    </location>
</feature>
<dbReference type="GO" id="GO:0004497">
    <property type="term" value="F:monooxygenase activity"/>
    <property type="evidence" value="ECO:0007669"/>
    <property type="project" value="UniProtKB-KW"/>
</dbReference>
<gene>
    <name evidence="11" type="ORF">OSTQU699_LOCUS4962</name>
</gene>
<reference evidence="11" key="1">
    <citation type="submission" date="2020-12" db="EMBL/GenBank/DDBJ databases">
        <authorList>
            <person name="Iha C."/>
        </authorList>
    </citation>
    <scope>NUCLEOTIDE SEQUENCE</scope>
</reference>
<dbReference type="SUPFAM" id="SSF48264">
    <property type="entry name" value="Cytochrome P450"/>
    <property type="match status" value="1"/>
</dbReference>
<evidence type="ECO:0000256" key="9">
    <source>
        <dbReference type="RuleBase" id="RU000461"/>
    </source>
</evidence>
<keyword evidence="7 9" id="KW-0503">Monooxygenase</keyword>
<dbReference type="AlphaFoldDB" id="A0A8S1IWZ0"/>
<dbReference type="FunFam" id="1.10.630.10:FF:000182">
    <property type="entry name" value="Cytochrome P450 3A4"/>
    <property type="match status" value="1"/>
</dbReference>
<dbReference type="Gene3D" id="1.10.630.10">
    <property type="entry name" value="Cytochrome P450"/>
    <property type="match status" value="1"/>
</dbReference>
<dbReference type="Proteomes" id="UP000708148">
    <property type="component" value="Unassembled WGS sequence"/>
</dbReference>
<keyword evidence="5 9" id="KW-0560">Oxidoreductase</keyword>
<feature type="binding site" description="axial binding residue" evidence="8">
    <location>
        <position position="450"/>
    </location>
    <ligand>
        <name>heme</name>
        <dbReference type="ChEBI" id="CHEBI:30413"/>
    </ligand>
    <ligandPart>
        <name>Fe</name>
        <dbReference type="ChEBI" id="CHEBI:18248"/>
    </ligandPart>
</feature>
<dbReference type="InterPro" id="IPR017972">
    <property type="entry name" value="Cyt_P450_CS"/>
</dbReference>
<comment type="caution">
    <text evidence="11">The sequence shown here is derived from an EMBL/GenBank/DDBJ whole genome shotgun (WGS) entry which is preliminary data.</text>
</comment>
<dbReference type="GO" id="GO:0005506">
    <property type="term" value="F:iron ion binding"/>
    <property type="evidence" value="ECO:0007669"/>
    <property type="project" value="InterPro"/>
</dbReference>
<evidence type="ECO:0000256" key="4">
    <source>
        <dbReference type="ARBA" id="ARBA00022723"/>
    </source>
</evidence>
<protein>
    <recommendedName>
        <fullName evidence="13">Cytochrome P450</fullName>
    </recommendedName>
</protein>
<dbReference type="PROSITE" id="PS00086">
    <property type="entry name" value="CYTOCHROME_P450"/>
    <property type="match status" value="1"/>
</dbReference>
<keyword evidence="6 8" id="KW-0408">Iron</keyword>
<evidence type="ECO:0000256" key="3">
    <source>
        <dbReference type="ARBA" id="ARBA00022617"/>
    </source>
</evidence>
<dbReference type="PANTHER" id="PTHR24301">
    <property type="entry name" value="THROMBOXANE-A SYNTHASE"/>
    <property type="match status" value="1"/>
</dbReference>
<evidence type="ECO:0000256" key="1">
    <source>
        <dbReference type="ARBA" id="ARBA00001971"/>
    </source>
</evidence>
<evidence type="ECO:0000256" key="7">
    <source>
        <dbReference type="ARBA" id="ARBA00023033"/>
    </source>
</evidence>
<evidence type="ECO:0000256" key="10">
    <source>
        <dbReference type="SAM" id="SignalP"/>
    </source>
</evidence>
<name>A0A8S1IWZ0_9CHLO</name>
<evidence type="ECO:0000256" key="8">
    <source>
        <dbReference type="PIRSR" id="PIRSR602401-1"/>
    </source>
</evidence>
<organism evidence="11 12">
    <name type="scientific">Ostreobium quekettii</name>
    <dbReference type="NCBI Taxonomy" id="121088"/>
    <lineage>
        <taxon>Eukaryota</taxon>
        <taxon>Viridiplantae</taxon>
        <taxon>Chlorophyta</taxon>
        <taxon>core chlorophytes</taxon>
        <taxon>Ulvophyceae</taxon>
        <taxon>TCBD clade</taxon>
        <taxon>Bryopsidales</taxon>
        <taxon>Ostreobineae</taxon>
        <taxon>Ostreobiaceae</taxon>
        <taxon>Ostreobium</taxon>
    </lineage>
</organism>
<feature type="chain" id="PRO_5035789022" description="Cytochrome P450" evidence="10">
    <location>
        <begin position="19"/>
        <end position="516"/>
    </location>
</feature>
<dbReference type="GO" id="GO:0020037">
    <property type="term" value="F:heme binding"/>
    <property type="evidence" value="ECO:0007669"/>
    <property type="project" value="InterPro"/>
</dbReference>
<dbReference type="PANTHER" id="PTHR24301:SF2">
    <property type="entry name" value="THROMBOXANE-A SYNTHASE"/>
    <property type="match status" value="1"/>
</dbReference>
<dbReference type="OrthoDB" id="507451at2759"/>
<dbReference type="GO" id="GO:0016705">
    <property type="term" value="F:oxidoreductase activity, acting on paired donors, with incorporation or reduction of molecular oxygen"/>
    <property type="evidence" value="ECO:0007669"/>
    <property type="project" value="InterPro"/>
</dbReference>
<evidence type="ECO:0000313" key="12">
    <source>
        <dbReference type="Proteomes" id="UP000708148"/>
    </source>
</evidence>
<dbReference type="EMBL" id="CAJHUC010001071">
    <property type="protein sequence ID" value="CAD7699603.1"/>
    <property type="molecule type" value="Genomic_DNA"/>
</dbReference>
<dbReference type="InterPro" id="IPR036396">
    <property type="entry name" value="Cyt_P450_sf"/>
</dbReference>
<dbReference type="PRINTS" id="PR00463">
    <property type="entry name" value="EP450I"/>
</dbReference>
<evidence type="ECO:0000256" key="6">
    <source>
        <dbReference type="ARBA" id="ARBA00023004"/>
    </source>
</evidence>
<evidence type="ECO:0008006" key="13">
    <source>
        <dbReference type="Google" id="ProtNLM"/>
    </source>
</evidence>
<dbReference type="InterPro" id="IPR001128">
    <property type="entry name" value="Cyt_P450"/>
</dbReference>
<comment type="similarity">
    <text evidence="2 9">Belongs to the cytochrome P450 family.</text>
</comment>
<comment type="cofactor">
    <cofactor evidence="1 8">
        <name>heme</name>
        <dbReference type="ChEBI" id="CHEBI:30413"/>
    </cofactor>
</comment>
<dbReference type="PRINTS" id="PR00385">
    <property type="entry name" value="P450"/>
</dbReference>
<evidence type="ECO:0000313" key="11">
    <source>
        <dbReference type="EMBL" id="CAD7699603.1"/>
    </source>
</evidence>